<dbReference type="EMBL" id="JACFXU010000017">
    <property type="protein sequence ID" value="MBA6414095.1"/>
    <property type="molecule type" value="Genomic_DNA"/>
</dbReference>
<organism evidence="2 3">
    <name type="scientific">Sediminihaliea albiluteola</name>
    <dbReference type="NCBI Taxonomy" id="2758564"/>
    <lineage>
        <taxon>Bacteria</taxon>
        <taxon>Pseudomonadati</taxon>
        <taxon>Pseudomonadota</taxon>
        <taxon>Gammaproteobacteria</taxon>
        <taxon>Cellvibrionales</taxon>
        <taxon>Halieaceae</taxon>
        <taxon>Sediminihaliea</taxon>
    </lineage>
</organism>
<keyword evidence="1" id="KW-0472">Membrane</keyword>
<reference evidence="2 3" key="1">
    <citation type="submission" date="2020-07" db="EMBL/GenBank/DDBJ databases">
        <title>Halieaceae bacterium, F7430, whole genome shotgun sequencing project.</title>
        <authorList>
            <person name="Jiang S."/>
            <person name="Liu Z.W."/>
            <person name="Du Z.J."/>
        </authorList>
    </citation>
    <scope>NUCLEOTIDE SEQUENCE [LARGE SCALE GENOMIC DNA]</scope>
    <source>
        <strain evidence="2 3">F7430</strain>
    </source>
</reference>
<comment type="caution">
    <text evidence="2">The sequence shown here is derived from an EMBL/GenBank/DDBJ whole genome shotgun (WGS) entry which is preliminary data.</text>
</comment>
<evidence type="ECO:0000313" key="2">
    <source>
        <dbReference type="EMBL" id="MBA6414095.1"/>
    </source>
</evidence>
<keyword evidence="1" id="KW-1133">Transmembrane helix</keyword>
<evidence type="ECO:0000313" key="3">
    <source>
        <dbReference type="Proteomes" id="UP000539350"/>
    </source>
</evidence>
<dbReference type="RefSeq" id="WP_182174677.1">
    <property type="nucleotide sequence ID" value="NZ_JACFXU010000017.1"/>
</dbReference>
<dbReference type="InterPro" id="IPR016936">
    <property type="entry name" value="UCP029693"/>
</dbReference>
<sequence>MNQSDLETKTTLRDRWMDWREGDSSKQWWKWPLSLLGLYLLITILLGMYWSLTPARFDVAEQASQLAAEHGGKVVTGSVTTAALIGVMETLLEKPGGYLHNDIFPPGLWLDNIPSWEFGALVQSRDLARAMREVHSRSQSQSTEDKDLAEAEPRLNFSSNSWMLPASEKQYREALKYTRSYLVRLSDDNASDAQFYARADNLRYWLDTVDSRLGSLSQRLSASVGQRRFNTDLAGDESAVQATGGPGEIEVKTPWLEIDNVFYEARGAAWALIHFLKAAELDFAEVLQKKNATVGLQQIIRELEATQDTVWSPMILNGTGFGTLANHSLVMANYLSRANAAIIDLRELLAKG</sequence>
<dbReference type="PIRSF" id="PIRSF029693">
    <property type="entry name" value="UCP029693"/>
    <property type="match status" value="1"/>
</dbReference>
<evidence type="ECO:0000256" key="1">
    <source>
        <dbReference type="SAM" id="Phobius"/>
    </source>
</evidence>
<dbReference type="Proteomes" id="UP000539350">
    <property type="component" value="Unassembled WGS sequence"/>
</dbReference>
<keyword evidence="1" id="KW-0812">Transmembrane</keyword>
<dbReference type="AlphaFoldDB" id="A0A7W2YKE5"/>
<feature type="transmembrane region" description="Helical" evidence="1">
    <location>
        <begin position="33"/>
        <end position="52"/>
    </location>
</feature>
<gene>
    <name evidence="2" type="ORF">H2508_13330</name>
</gene>
<proteinExistence type="predicted"/>
<accession>A0A7W2YKE5</accession>
<name>A0A7W2YKE5_9GAMM</name>
<dbReference type="Pfam" id="PF10095">
    <property type="entry name" value="DUF2333"/>
    <property type="match status" value="1"/>
</dbReference>
<keyword evidence="3" id="KW-1185">Reference proteome</keyword>
<protein>
    <submittedName>
        <fullName evidence="2">DUF2333 family protein</fullName>
    </submittedName>
</protein>